<feature type="domain" description="Phosphomevalonate dehydratase small subunit-like" evidence="2">
    <location>
        <begin position="29"/>
        <end position="105"/>
    </location>
</feature>
<keyword evidence="1" id="KW-0456">Lyase</keyword>
<proteinExistence type="predicted"/>
<dbReference type="InterPro" id="IPR002840">
    <property type="entry name" value="PMDh-S-like_dom"/>
</dbReference>
<dbReference type="SUPFAM" id="SSF52016">
    <property type="entry name" value="LeuD/IlvD-like"/>
    <property type="match status" value="1"/>
</dbReference>
<evidence type="ECO:0000259" key="2">
    <source>
        <dbReference type="Pfam" id="PF01989"/>
    </source>
</evidence>
<evidence type="ECO:0000256" key="1">
    <source>
        <dbReference type="ARBA" id="ARBA00023239"/>
    </source>
</evidence>
<evidence type="ECO:0000313" key="4">
    <source>
        <dbReference type="Proteomes" id="UP000199073"/>
    </source>
</evidence>
<dbReference type="InterPro" id="IPR012016">
    <property type="entry name" value="PMDh-S-like"/>
</dbReference>
<reference evidence="3 4" key="1">
    <citation type="submission" date="2016-10" db="EMBL/GenBank/DDBJ databases">
        <authorList>
            <person name="de Groot N.N."/>
        </authorList>
    </citation>
    <scope>NUCLEOTIDE SEQUENCE [LARGE SCALE GENOMIC DNA]</scope>
    <source>
        <strain evidence="3 4">DSM 12130</strain>
    </source>
</reference>
<sequence length="135" mass="14571">MGTKFKCKKISKGCVEGKVIISKDALCYYLVEPESGTVVERNHDLEGRNVAGKVLIMPSGKGSSVVQADGIYKLSQHGNSPLGMIIEHADPVLVSSAIIFEVPMVHEVDPEFYAQIIDGDTIVLDATNGVLEIKK</sequence>
<dbReference type="STRING" id="91360.SAMN05660330_03488"/>
<dbReference type="AlphaFoldDB" id="A0A1H0UD95"/>
<dbReference type="OrthoDB" id="1550274at2"/>
<evidence type="ECO:0000313" key="3">
    <source>
        <dbReference type="EMBL" id="SDP64159.1"/>
    </source>
</evidence>
<name>A0A1H0UD95_9BACT</name>
<protein>
    <submittedName>
        <fullName evidence="3">Predicted aconitase subunit 2</fullName>
    </submittedName>
</protein>
<dbReference type="PIRSF" id="PIRSF004966">
    <property type="entry name" value="UCP004966"/>
    <property type="match status" value="1"/>
</dbReference>
<keyword evidence="4" id="KW-1185">Reference proteome</keyword>
<organism evidence="3 4">
    <name type="scientific">Desulforhopalus singaporensis</name>
    <dbReference type="NCBI Taxonomy" id="91360"/>
    <lineage>
        <taxon>Bacteria</taxon>
        <taxon>Pseudomonadati</taxon>
        <taxon>Thermodesulfobacteriota</taxon>
        <taxon>Desulfobulbia</taxon>
        <taxon>Desulfobulbales</taxon>
        <taxon>Desulfocapsaceae</taxon>
        <taxon>Desulforhopalus</taxon>
    </lineage>
</organism>
<dbReference type="EMBL" id="FNJI01000031">
    <property type="protein sequence ID" value="SDP64159.1"/>
    <property type="molecule type" value="Genomic_DNA"/>
</dbReference>
<dbReference type="Pfam" id="PF01989">
    <property type="entry name" value="AcnX_swivel_put"/>
    <property type="match status" value="1"/>
</dbReference>
<accession>A0A1H0UD95</accession>
<gene>
    <name evidence="3" type="ORF">SAMN05660330_03488</name>
</gene>
<dbReference type="RefSeq" id="WP_092225151.1">
    <property type="nucleotide sequence ID" value="NZ_FNJI01000031.1"/>
</dbReference>
<dbReference type="GO" id="GO:0016829">
    <property type="term" value="F:lyase activity"/>
    <property type="evidence" value="ECO:0007669"/>
    <property type="project" value="UniProtKB-KW"/>
</dbReference>
<dbReference type="Proteomes" id="UP000199073">
    <property type="component" value="Unassembled WGS sequence"/>
</dbReference>
<dbReference type="Gene3D" id="3.50.30.10">
    <property type="entry name" value="Phosphohistidine domain"/>
    <property type="match status" value="1"/>
</dbReference>